<keyword evidence="2" id="KW-1185">Reference proteome</keyword>
<name>A0A9X0CZ18_9CNID</name>
<gene>
    <name evidence="1" type="ORF">OS493_007114</name>
</gene>
<organism evidence="1 2">
    <name type="scientific">Desmophyllum pertusum</name>
    <dbReference type="NCBI Taxonomy" id="174260"/>
    <lineage>
        <taxon>Eukaryota</taxon>
        <taxon>Metazoa</taxon>
        <taxon>Cnidaria</taxon>
        <taxon>Anthozoa</taxon>
        <taxon>Hexacorallia</taxon>
        <taxon>Scleractinia</taxon>
        <taxon>Caryophylliina</taxon>
        <taxon>Caryophylliidae</taxon>
        <taxon>Desmophyllum</taxon>
    </lineage>
</organism>
<dbReference type="AlphaFoldDB" id="A0A9X0CZ18"/>
<proteinExistence type="predicted"/>
<evidence type="ECO:0000313" key="1">
    <source>
        <dbReference type="EMBL" id="KAJ7380741.1"/>
    </source>
</evidence>
<comment type="caution">
    <text evidence="1">The sequence shown here is derived from an EMBL/GenBank/DDBJ whole genome shotgun (WGS) entry which is preliminary data.</text>
</comment>
<dbReference type="Proteomes" id="UP001163046">
    <property type="component" value="Unassembled WGS sequence"/>
</dbReference>
<dbReference type="EMBL" id="MU826352">
    <property type="protein sequence ID" value="KAJ7380741.1"/>
    <property type="molecule type" value="Genomic_DNA"/>
</dbReference>
<accession>A0A9X0CZ18</accession>
<sequence>MDNNFFLSTQQTAFSMRLIKNFDTELLIGQISYNQKANIYNAIHGYNERLMKTRSAEKGDTEPEIFIVERDHGRDKRDSQSKTAEDILKEREHLDRRRFEHAHLQYALLQVVYLFSQSFNLREISFRDFNETIKNLAPAIHEAFTSHYTGIMANTRIRFDSNSITNLLAVLPGLQLKSD</sequence>
<evidence type="ECO:0000313" key="2">
    <source>
        <dbReference type="Proteomes" id="UP001163046"/>
    </source>
</evidence>
<reference evidence="1" key="1">
    <citation type="submission" date="2023-01" db="EMBL/GenBank/DDBJ databases">
        <title>Genome assembly of the deep-sea coral Lophelia pertusa.</title>
        <authorList>
            <person name="Herrera S."/>
            <person name="Cordes E."/>
        </authorList>
    </citation>
    <scope>NUCLEOTIDE SEQUENCE</scope>
    <source>
        <strain evidence="1">USNM1676648</strain>
        <tissue evidence="1">Polyp</tissue>
    </source>
</reference>
<protein>
    <submittedName>
        <fullName evidence="1">Uncharacterized protein</fullName>
    </submittedName>
</protein>